<dbReference type="EMBL" id="PDCK01000045">
    <property type="protein sequence ID" value="PRQ18300.1"/>
    <property type="molecule type" value="Genomic_DNA"/>
</dbReference>
<dbReference type="PANTHER" id="PTHR11932">
    <property type="entry name" value="CULLIN"/>
    <property type="match status" value="1"/>
</dbReference>
<organism evidence="6 7">
    <name type="scientific">Rosa chinensis</name>
    <name type="common">China rose</name>
    <dbReference type="NCBI Taxonomy" id="74649"/>
    <lineage>
        <taxon>Eukaryota</taxon>
        <taxon>Viridiplantae</taxon>
        <taxon>Streptophyta</taxon>
        <taxon>Embryophyta</taxon>
        <taxon>Tracheophyta</taxon>
        <taxon>Spermatophyta</taxon>
        <taxon>Magnoliopsida</taxon>
        <taxon>eudicotyledons</taxon>
        <taxon>Gunneridae</taxon>
        <taxon>Pentapetalae</taxon>
        <taxon>rosids</taxon>
        <taxon>fabids</taxon>
        <taxon>Rosales</taxon>
        <taxon>Rosaceae</taxon>
        <taxon>Rosoideae</taxon>
        <taxon>Rosoideae incertae sedis</taxon>
        <taxon>Rosa</taxon>
    </lineage>
</organism>
<dbReference type="PROSITE" id="PS50069">
    <property type="entry name" value="CULLIN_2"/>
    <property type="match status" value="1"/>
</dbReference>
<dbReference type="FunFam" id="1.10.10.10:FF:000503">
    <property type="entry name" value="Cullin-1"/>
    <property type="match status" value="1"/>
</dbReference>
<gene>
    <name evidence="6" type="ORF">RchiOBHm_Chr7g0204451</name>
</gene>
<dbReference type="GO" id="GO:0031461">
    <property type="term" value="C:cullin-RING ubiquitin ligase complex"/>
    <property type="evidence" value="ECO:0007669"/>
    <property type="project" value="InterPro"/>
</dbReference>
<dbReference type="Gene3D" id="1.20.1310.10">
    <property type="entry name" value="Cullin Repeats"/>
    <property type="match status" value="4"/>
</dbReference>
<keyword evidence="7" id="KW-1185">Reference proteome</keyword>
<reference evidence="6 7" key="1">
    <citation type="journal article" date="2018" name="Nat. Genet.">
        <title>The Rosa genome provides new insights in the design of modern roses.</title>
        <authorList>
            <person name="Bendahmane M."/>
        </authorList>
    </citation>
    <scope>NUCLEOTIDE SEQUENCE [LARGE SCALE GENOMIC DNA]</scope>
    <source>
        <strain evidence="7">cv. Old Blush</strain>
    </source>
</reference>
<dbReference type="STRING" id="74649.A0A2P6P8P4"/>
<evidence type="ECO:0000259" key="5">
    <source>
        <dbReference type="PROSITE" id="PS50069"/>
    </source>
</evidence>
<feature type="domain" description="Cullin family profile" evidence="5">
    <location>
        <begin position="459"/>
        <end position="691"/>
    </location>
</feature>
<dbReference type="InterPro" id="IPR045093">
    <property type="entry name" value="Cullin"/>
</dbReference>
<dbReference type="SUPFAM" id="SSF46785">
    <property type="entry name" value="Winged helix' DNA-binding domain"/>
    <property type="match status" value="1"/>
</dbReference>
<protein>
    <submittedName>
        <fullName evidence="6">Putative cullin protein, neddylation</fullName>
    </submittedName>
</protein>
<dbReference type="SMART" id="SM00884">
    <property type="entry name" value="Cullin_Nedd8"/>
    <property type="match status" value="1"/>
</dbReference>
<keyword evidence="2" id="KW-0832">Ubl conjugation</keyword>
<name>A0A2P6P8P4_ROSCH</name>
<evidence type="ECO:0000256" key="4">
    <source>
        <dbReference type="RuleBase" id="RU003829"/>
    </source>
</evidence>
<dbReference type="AlphaFoldDB" id="A0A2P6P8P4"/>
<accession>A0A2P6P8P4</accession>
<dbReference type="Gene3D" id="3.30.230.130">
    <property type="entry name" value="Cullin, Chain C, Domain 2"/>
    <property type="match status" value="1"/>
</dbReference>
<dbReference type="InterPro" id="IPR036390">
    <property type="entry name" value="WH_DNA-bd_sf"/>
</dbReference>
<dbReference type="GO" id="GO:0031625">
    <property type="term" value="F:ubiquitin protein ligase binding"/>
    <property type="evidence" value="ECO:0007669"/>
    <property type="project" value="InterPro"/>
</dbReference>
<dbReference type="SMART" id="SM00182">
    <property type="entry name" value="CULLIN"/>
    <property type="match status" value="1"/>
</dbReference>
<proteinExistence type="inferred from homology"/>
<dbReference type="InterPro" id="IPR059120">
    <property type="entry name" value="Cullin-like_AB"/>
</dbReference>
<evidence type="ECO:0000313" key="6">
    <source>
        <dbReference type="EMBL" id="PRQ18300.1"/>
    </source>
</evidence>
<comment type="caution">
    <text evidence="6">The sequence shown here is derived from an EMBL/GenBank/DDBJ whole genome shotgun (WGS) entry which is preliminary data.</text>
</comment>
<dbReference type="InterPro" id="IPR036317">
    <property type="entry name" value="Cullin_homology_sf"/>
</dbReference>
<evidence type="ECO:0000256" key="2">
    <source>
        <dbReference type="ARBA" id="ARBA00022843"/>
    </source>
</evidence>
<dbReference type="InterPro" id="IPR016157">
    <property type="entry name" value="Cullin_CS"/>
</dbReference>
<dbReference type="SUPFAM" id="SSF74788">
    <property type="entry name" value="Cullin repeat-like"/>
    <property type="match status" value="2"/>
</dbReference>
<dbReference type="OrthoDB" id="27073at2759"/>
<dbReference type="GO" id="GO:0006511">
    <property type="term" value="P:ubiquitin-dependent protein catabolic process"/>
    <property type="evidence" value="ECO:0007669"/>
    <property type="project" value="InterPro"/>
</dbReference>
<dbReference type="Pfam" id="PF10557">
    <property type="entry name" value="Cullin_Nedd8"/>
    <property type="match status" value="1"/>
</dbReference>
<dbReference type="InterPro" id="IPR016159">
    <property type="entry name" value="Cullin_repeat-like_dom_sf"/>
</dbReference>
<comment type="similarity">
    <text evidence="1 3 4">Belongs to the cullin family.</text>
</comment>
<dbReference type="Gene3D" id="1.10.10.10">
    <property type="entry name" value="Winged helix-like DNA-binding domain superfamily/Winged helix DNA-binding domain"/>
    <property type="match status" value="1"/>
</dbReference>
<dbReference type="PROSITE" id="PS01256">
    <property type="entry name" value="CULLIN_1"/>
    <property type="match status" value="1"/>
</dbReference>
<dbReference type="FunFam" id="1.20.1310.10:FF:000001">
    <property type="entry name" value="Cullin 3"/>
    <property type="match status" value="1"/>
</dbReference>
<dbReference type="Pfam" id="PF26557">
    <property type="entry name" value="Cullin_AB"/>
    <property type="match status" value="1"/>
</dbReference>
<dbReference type="Pfam" id="PF00888">
    <property type="entry name" value="Cullin"/>
    <property type="match status" value="2"/>
</dbReference>
<evidence type="ECO:0000256" key="3">
    <source>
        <dbReference type="PROSITE-ProRule" id="PRU00330"/>
    </source>
</evidence>
<sequence length="817" mass="95153">MFAAMEGEIIEWDQGWDYIRNSIKKLKRIAEGLREPSLSGGEYMKLYATINDMCTQNSPHNYSQQLYEKYRETFEEYISWTVLPCIREKRDECRMLWELLKRWSTHKVMDRRMYRFFSCVDRWYKPPCSLPRLNEVARVCFQDLVYREDASVRNAVFSLIRRVREGEEIDKALLKNVVDILVEIGMGKMDAYEEDLEAHILTDTGEYYLCRGSRWILEDSYTEYIMKVEECLKRERDRVSQYLHSSSKQKLVEKVQHELFGALENLLVKQQLTAELTSLLQQVEDAARNLASSEGAGMPEQLLVRKLIKLHEKYMVYVNGCSKNYHHFHMALSEDLEVVLNEAISGGLAWLREGQVNDILGTDRLDQKVPQGFEAVANLFKEHDTAEVTTLVQQAEKAASNRASNETGMQEQLFIRYIIKLHDKYLAYINDCSRNHFLFCKALNEAFEVFCNKAVSGSSVAELIVAFCDNILQKGGSENLSGDQGIEEMLEKVVRILLPYISDKDLFVAFYRKRLAHRLLFDRSANMNHEMSFLSMLKQEWGGHFTSKMEGMVTDLTLAQENKKSFEEYLCSNPNLNHGMDLTVTVLKTGFWTSFKSFDLNLPTEMVKCIEAFKGFYETRTKYRRLTWIYSLGTCYVNGQFKPKDIELLVSTYQAALLLLFNNAERLSYSEILTQLNLPQDDLVRILHSMSCANYKILVKEPNTTTISPNDSFAFNSNFTDKRRRIKIPLPPVNDARKEVIGDVDKDRRYATDAAIVRIMKTQKVLGYQQLVMECVEQLRHMFKPDIKAIKKRIEDLITRDYLKREEENKNIFRYVA</sequence>
<dbReference type="Gramene" id="PRQ18300">
    <property type="protein sequence ID" value="PRQ18300"/>
    <property type="gene ID" value="RchiOBHm_Chr7g0204451"/>
</dbReference>
<dbReference type="Proteomes" id="UP000238479">
    <property type="component" value="Chromosome 7"/>
</dbReference>
<evidence type="ECO:0000313" key="7">
    <source>
        <dbReference type="Proteomes" id="UP000238479"/>
    </source>
</evidence>
<dbReference type="InterPro" id="IPR019559">
    <property type="entry name" value="Cullin_neddylation_domain"/>
</dbReference>
<dbReference type="InterPro" id="IPR016158">
    <property type="entry name" value="Cullin_homology"/>
</dbReference>
<dbReference type="InterPro" id="IPR036388">
    <property type="entry name" value="WH-like_DNA-bd_sf"/>
</dbReference>
<dbReference type="SUPFAM" id="SSF75632">
    <property type="entry name" value="Cullin homology domain"/>
    <property type="match status" value="1"/>
</dbReference>
<dbReference type="InterPro" id="IPR001373">
    <property type="entry name" value="Cullin_N"/>
</dbReference>
<evidence type="ECO:0000256" key="1">
    <source>
        <dbReference type="ARBA" id="ARBA00006019"/>
    </source>
</evidence>